<dbReference type="EMBL" id="CAEX01007135">
    <property type="protein sequence ID" value="CCD21170.1"/>
    <property type="molecule type" value="Genomic_DNA"/>
</dbReference>
<sequence length="259" mass="29869">MRNRSPAVLCVCARHVVSSNPKTLRHPRVKKFECCAPWPFSALRRAIWPKRKNVSSHIKGEQQATKIKGKQKRTKQKKRKRKKSARKRKREKGKPTRRGGEQKAMQGNAGKNKAKEGRDVRFRKNTLLQQKRLAILLSNKLLRPFSFFFVLLFFALPASGVVRQIRFSLVSTFLDALPRVRASLFPAQKNTQRQNEHKGPYAFYFPLRLCRRCVSESCLFSPSFFLCFLSRVWSASSPASFFETIGGATRPKQQSDRTN</sequence>
<keyword evidence="2" id="KW-0812">Transmembrane</keyword>
<keyword evidence="2" id="KW-0472">Membrane</keyword>
<dbReference type="AlphaFoldDB" id="F9WUC2"/>
<keyword evidence="2" id="KW-1133">Transmembrane helix</keyword>
<gene>
    <name evidence="3" type="ORF">TvY486_0040820</name>
</gene>
<protein>
    <recommendedName>
        <fullName evidence="5">Transmembrane protein</fullName>
    </recommendedName>
</protein>
<accession>F9WUC2</accession>
<feature type="transmembrane region" description="Helical" evidence="2">
    <location>
        <begin position="141"/>
        <end position="162"/>
    </location>
</feature>
<keyword evidence="4" id="KW-1185">Reference proteome</keyword>
<evidence type="ECO:0000256" key="2">
    <source>
        <dbReference type="SAM" id="Phobius"/>
    </source>
</evidence>
<evidence type="ECO:0000313" key="3">
    <source>
        <dbReference type="EMBL" id="CCD21170.1"/>
    </source>
</evidence>
<reference evidence="3 4" key="1">
    <citation type="journal article" date="2012" name="Proc. Natl. Acad. Sci. U.S.A.">
        <title>Antigenic diversity is generated by distinct evolutionary mechanisms in African trypanosome species.</title>
        <authorList>
            <person name="Jackson A.P."/>
            <person name="Berry A."/>
            <person name="Aslett M."/>
            <person name="Allison H.C."/>
            <person name="Burton P."/>
            <person name="Vavrova-Anderson J."/>
            <person name="Brown R."/>
            <person name="Browne H."/>
            <person name="Corton N."/>
            <person name="Hauser H."/>
            <person name="Gamble J."/>
            <person name="Gilderthorp R."/>
            <person name="Marcello L."/>
            <person name="McQuillan J."/>
            <person name="Otto T.D."/>
            <person name="Quail M.A."/>
            <person name="Sanders M.J."/>
            <person name="van Tonder A."/>
            <person name="Ginger M.L."/>
            <person name="Field M.C."/>
            <person name="Barry J.D."/>
            <person name="Hertz-Fowler C."/>
            <person name="Berriman M."/>
        </authorList>
    </citation>
    <scope>NUCLEOTIDE SEQUENCE</scope>
    <source>
        <strain evidence="3 4">Y486</strain>
    </source>
</reference>
<evidence type="ECO:0008006" key="5">
    <source>
        <dbReference type="Google" id="ProtNLM"/>
    </source>
</evidence>
<dbReference type="Proteomes" id="UP000009027">
    <property type="component" value="Unassembled WGS sequence"/>
</dbReference>
<evidence type="ECO:0000313" key="4">
    <source>
        <dbReference type="Proteomes" id="UP000009027"/>
    </source>
</evidence>
<feature type="region of interest" description="Disordered" evidence="1">
    <location>
        <begin position="52"/>
        <end position="118"/>
    </location>
</feature>
<organism evidence="3 4">
    <name type="scientific">Trypanosoma vivax (strain Y486)</name>
    <dbReference type="NCBI Taxonomy" id="1055687"/>
    <lineage>
        <taxon>Eukaryota</taxon>
        <taxon>Discoba</taxon>
        <taxon>Euglenozoa</taxon>
        <taxon>Kinetoplastea</taxon>
        <taxon>Metakinetoplastina</taxon>
        <taxon>Trypanosomatida</taxon>
        <taxon>Trypanosomatidae</taxon>
        <taxon>Trypanosoma</taxon>
        <taxon>Duttonella</taxon>
    </lineage>
</organism>
<proteinExistence type="predicted"/>
<evidence type="ECO:0000256" key="1">
    <source>
        <dbReference type="SAM" id="MobiDB-lite"/>
    </source>
</evidence>
<feature type="compositionally biased region" description="Basic residues" evidence="1">
    <location>
        <begin position="67"/>
        <end position="97"/>
    </location>
</feature>
<dbReference type="VEuPathDB" id="TriTrypDB:TvY486_0040820"/>
<name>F9WUC2_TRYVY</name>